<keyword evidence="8" id="KW-1185">Reference proteome</keyword>
<evidence type="ECO:0000259" key="5">
    <source>
        <dbReference type="PROSITE" id="PS52004"/>
    </source>
</evidence>
<evidence type="ECO:0000313" key="7">
    <source>
        <dbReference type="EMBL" id="KAK3054964.1"/>
    </source>
</evidence>
<dbReference type="SMART" id="SM00825">
    <property type="entry name" value="PKS_KS"/>
    <property type="match status" value="1"/>
</dbReference>
<dbReference type="GO" id="GO:0004312">
    <property type="term" value="F:fatty acid synthase activity"/>
    <property type="evidence" value="ECO:0007669"/>
    <property type="project" value="TreeGrafter"/>
</dbReference>
<dbReference type="InterPro" id="IPR020841">
    <property type="entry name" value="PKS_Beta-ketoAc_synthase_dom"/>
</dbReference>
<comment type="caution">
    <text evidence="7">The sequence shown here is derived from an EMBL/GenBank/DDBJ whole genome shotgun (WGS) entry which is preliminary data.</text>
</comment>
<evidence type="ECO:0000256" key="3">
    <source>
        <dbReference type="ARBA" id="ARBA00022679"/>
    </source>
</evidence>
<dbReference type="Pfam" id="PF02801">
    <property type="entry name" value="Ketoacyl-synt_C"/>
    <property type="match status" value="1"/>
</dbReference>
<organism evidence="7 8">
    <name type="scientific">Extremus antarcticus</name>
    <dbReference type="NCBI Taxonomy" id="702011"/>
    <lineage>
        <taxon>Eukaryota</taxon>
        <taxon>Fungi</taxon>
        <taxon>Dikarya</taxon>
        <taxon>Ascomycota</taxon>
        <taxon>Pezizomycotina</taxon>
        <taxon>Dothideomycetes</taxon>
        <taxon>Dothideomycetidae</taxon>
        <taxon>Mycosphaerellales</taxon>
        <taxon>Extremaceae</taxon>
        <taxon>Extremus</taxon>
    </lineage>
</organism>
<dbReference type="SMART" id="SM00827">
    <property type="entry name" value="PKS_AT"/>
    <property type="match status" value="1"/>
</dbReference>
<dbReference type="GO" id="GO:0006633">
    <property type="term" value="P:fatty acid biosynthetic process"/>
    <property type="evidence" value="ECO:0007669"/>
    <property type="project" value="InterPro"/>
</dbReference>
<dbReference type="Gene3D" id="3.30.70.3290">
    <property type="match status" value="2"/>
</dbReference>
<dbReference type="InterPro" id="IPR014043">
    <property type="entry name" value="Acyl_transferase_dom"/>
</dbReference>
<dbReference type="Pfam" id="PF14765">
    <property type="entry name" value="PS-DH"/>
    <property type="match status" value="1"/>
</dbReference>
<dbReference type="SUPFAM" id="SSF53901">
    <property type="entry name" value="Thiolase-like"/>
    <property type="match status" value="1"/>
</dbReference>
<dbReference type="PROSITE" id="PS00606">
    <property type="entry name" value="KS3_1"/>
    <property type="match status" value="1"/>
</dbReference>
<dbReference type="PANTHER" id="PTHR43775">
    <property type="entry name" value="FATTY ACID SYNTHASE"/>
    <property type="match status" value="1"/>
</dbReference>
<dbReference type="InterPro" id="IPR032821">
    <property type="entry name" value="PKS_assoc"/>
</dbReference>
<feature type="active site" description="Proton acceptor; for dehydratase activity" evidence="4">
    <location>
        <position position="914"/>
    </location>
</feature>
<keyword evidence="2" id="KW-0597">Phosphoprotein</keyword>
<sequence>MQDPIAIIGMACRLPGDCNSPSSLWNFLEQGGCAVTSAPDSRFNLKGHFDGSRKRNTLKSPGAMFLENVDLSEFDARFFSISAQGAIAMDPQQRQVLELFTSVSRTLALLCHLQTAPPSTVSWPHPRATTETYTPGIPKTGRLMPRHFLNLKGPSMTIDTGCSASLVSLDVANKYLQAGETNSAVVAGVHLWLSPEANMGSGAIREAFSSTGKCHSFDAKADGYIKAEGINAVLLKRLGDAIRDGDPIRAVIRGTATNSDGRTAGIANPSVEAQGYAIQAAYNNAGITDLTETRFLECHGTGTLAGDPVELQAASSVLCRGRNDGPLIVGSLKSNIGHSECSAGISGLIKTVLTLERGIIPGNPTFVTPNPNIDFQGLKVQASQVALPWPQGVLRRASVNSFGFGGSNAHVVVEEAKSWANETHVSSFKHSDALQDFFGDDDSAVSEGASILVFSANDEQALESSVEALKRHMMNPVVQVGLRDLAYTLSERRTHHFYRGFIVTDKAVFDSNALVSGKKSAKIPRVGFVFTGQGAQWPQMGKLLVERELSEPRASAHLREPAFSQPLITAIQIVLVDLFRSWGIHPHAVVGHSSGEIAAAYCAGHISIEDAIKIAFYRGQVSVKSSKDIEPAQGMLAAGLGAPEVSEYIEGSIPPVAIACYNSPNSTTLSGTLDALTAIQTSLEADGHFARMLHVDVAYHSQYIRGRADAYKALLDKDCQSEPFGHGRICMFSTVTGRELGQVATDADYWQTNMTSPVRFDEAVREMTTSRDGADFLIEIGPNGALAGPINEIQAVLPRQGSDIQYCTALRRGQEDLQSLFEVAGRLFIAGYKVDMGKVNQQATDVPRVIVDLPNYVWNHATRYWHESEASKDWRFRLFPPHDLIGSKILGTTWHAPVWKIDLDVDNVPWLKDHKRVEALHILEDKPRPILPRYRVRNVTFTRALVLQEGQRQTIKTDLRARTGSKDVWHEFMIRSLVNGRWVENSRGLVRVEEDQQEVASKDALKPLVNSTPGALWYQAMESVGYALGSEFQKHLEAESLSGSRNSHSIISLRAPPSSKSAESTYRMHPTSIDTILQACAPALWAGNRTNINAVVIPAMIDDAVISRQPSSSTTGMLVATSCYSGLGDPRQTKNYTADVLNTSALGHKDPLYCCLSWRPDITFPSSKPLAIWESPHAAIEIAGWGAVEEIFELSGFKKPDQDVLESVVVRGDSTSVWLDYISSSPSKAACGSFQLARVDAKALLETQERYAMNNSAGFSLDDLSKKPLDGAATEPRFDLIIARVPPCSNEVLHDIARNSRSMLREGGHLLLMEYRVEDDDHQHGTQAAQHPDASQRLALDGYKPACHIPVPELSTVHSAMVATREKEREIKATLSPSARTVNLLHFLPISSSGQSSGHHIIIGLEKLGWKILTHSDTLKDVGDEATILILDDLTSPLLSTIDDGPWNTLQALFSSHLCSRPSMMGPGILSKLCSPLSIRSSG</sequence>
<dbReference type="InterPro" id="IPR016036">
    <property type="entry name" value="Malonyl_transacylase_ACP-bd"/>
</dbReference>
<feature type="active site" description="Proton donor; for dehydratase activity" evidence="4">
    <location>
        <position position="1074"/>
    </location>
</feature>
<dbReference type="GO" id="GO:0004315">
    <property type="term" value="F:3-oxoacyl-[acyl-carrier-protein] synthase activity"/>
    <property type="evidence" value="ECO:0007669"/>
    <property type="project" value="InterPro"/>
</dbReference>
<dbReference type="Proteomes" id="UP001271007">
    <property type="component" value="Unassembled WGS sequence"/>
</dbReference>
<feature type="region of interest" description="N-terminal hotdog fold" evidence="4">
    <location>
        <begin position="882"/>
        <end position="997"/>
    </location>
</feature>
<dbReference type="InterPro" id="IPR049900">
    <property type="entry name" value="PKS_mFAS_DH"/>
</dbReference>
<accession>A0AAJ0DQL0</accession>
<evidence type="ECO:0000259" key="6">
    <source>
        <dbReference type="PROSITE" id="PS52019"/>
    </source>
</evidence>
<dbReference type="InterPro" id="IPR050091">
    <property type="entry name" value="PKS_NRPS_Biosynth_Enz"/>
</dbReference>
<dbReference type="InterPro" id="IPR016035">
    <property type="entry name" value="Acyl_Trfase/lysoPLipase"/>
</dbReference>
<dbReference type="GO" id="GO:0044550">
    <property type="term" value="P:secondary metabolite biosynthetic process"/>
    <property type="evidence" value="ECO:0007669"/>
    <property type="project" value="UniProtKB-ARBA"/>
</dbReference>
<dbReference type="PANTHER" id="PTHR43775:SF18">
    <property type="entry name" value="ENZYME, PUTATIVE (JCVI)-RELATED"/>
    <property type="match status" value="1"/>
</dbReference>
<dbReference type="InterPro" id="IPR016039">
    <property type="entry name" value="Thiolase-like"/>
</dbReference>
<dbReference type="CDD" id="cd00833">
    <property type="entry name" value="PKS"/>
    <property type="match status" value="1"/>
</dbReference>
<dbReference type="InterPro" id="IPR020807">
    <property type="entry name" value="PKS_DH"/>
</dbReference>
<dbReference type="SUPFAM" id="SSF52151">
    <property type="entry name" value="FabD/lysophospholipase-like"/>
    <property type="match status" value="1"/>
</dbReference>
<dbReference type="InterPro" id="IPR049551">
    <property type="entry name" value="PKS_DH_C"/>
</dbReference>
<protein>
    <recommendedName>
        <fullName evidence="9">Polyketide synthase</fullName>
    </recommendedName>
</protein>
<dbReference type="Gene3D" id="3.40.366.10">
    <property type="entry name" value="Malonyl-Coenzyme A Acyl Carrier Protein, domain 2"/>
    <property type="match status" value="2"/>
</dbReference>
<feature type="region of interest" description="C-terminal hotdog fold" evidence="4">
    <location>
        <begin position="1009"/>
        <end position="1170"/>
    </location>
</feature>
<dbReference type="SUPFAM" id="SSF55048">
    <property type="entry name" value="Probable ACP-binding domain of malonyl-CoA ACP transacylase"/>
    <property type="match status" value="1"/>
</dbReference>
<dbReference type="Pfam" id="PF00698">
    <property type="entry name" value="Acyl_transf_1"/>
    <property type="match status" value="1"/>
</dbReference>
<dbReference type="PROSITE" id="PS52004">
    <property type="entry name" value="KS3_2"/>
    <property type="match status" value="1"/>
</dbReference>
<feature type="domain" description="PKS/mFAS DH" evidence="6">
    <location>
        <begin position="882"/>
        <end position="1170"/>
    </location>
</feature>
<reference evidence="7" key="1">
    <citation type="submission" date="2023-04" db="EMBL/GenBank/DDBJ databases">
        <title>Black Yeasts Isolated from many extreme environments.</title>
        <authorList>
            <person name="Coleine C."/>
            <person name="Stajich J.E."/>
            <person name="Selbmann L."/>
        </authorList>
    </citation>
    <scope>NUCLEOTIDE SEQUENCE</scope>
    <source>
        <strain evidence="7">CCFEE 5312</strain>
    </source>
</reference>
<gene>
    <name evidence="7" type="ORF">LTR09_004124</name>
</gene>
<dbReference type="InterPro" id="IPR018201">
    <property type="entry name" value="Ketoacyl_synth_AS"/>
</dbReference>
<feature type="domain" description="Ketosynthase family 3 (KS3)" evidence="5">
    <location>
        <begin position="2"/>
        <end position="415"/>
    </location>
</feature>
<evidence type="ECO:0000256" key="1">
    <source>
        <dbReference type="ARBA" id="ARBA00022450"/>
    </source>
</evidence>
<proteinExistence type="predicted"/>
<dbReference type="InterPro" id="IPR014031">
    <property type="entry name" value="Ketoacyl_synth_C"/>
</dbReference>
<dbReference type="Gene3D" id="3.40.47.10">
    <property type="match status" value="1"/>
</dbReference>
<dbReference type="PROSITE" id="PS52019">
    <property type="entry name" value="PKS_MFAS_DH"/>
    <property type="match status" value="1"/>
</dbReference>
<keyword evidence="1" id="KW-0596">Phosphopantetheine</keyword>
<evidence type="ECO:0000313" key="8">
    <source>
        <dbReference type="Proteomes" id="UP001271007"/>
    </source>
</evidence>
<dbReference type="Pfam" id="PF00109">
    <property type="entry name" value="ketoacyl-synt"/>
    <property type="match status" value="2"/>
</dbReference>
<dbReference type="EMBL" id="JAWDJX010000010">
    <property type="protein sequence ID" value="KAK3054964.1"/>
    <property type="molecule type" value="Genomic_DNA"/>
</dbReference>
<dbReference type="SMART" id="SM00826">
    <property type="entry name" value="PKS_DH"/>
    <property type="match status" value="1"/>
</dbReference>
<evidence type="ECO:0008006" key="9">
    <source>
        <dbReference type="Google" id="ProtNLM"/>
    </source>
</evidence>
<name>A0AAJ0DQL0_9PEZI</name>
<dbReference type="InterPro" id="IPR001227">
    <property type="entry name" value="Ac_transferase_dom_sf"/>
</dbReference>
<dbReference type="Pfam" id="PF16197">
    <property type="entry name" value="KAsynt_C_assoc"/>
    <property type="match status" value="1"/>
</dbReference>
<dbReference type="InterPro" id="IPR042104">
    <property type="entry name" value="PKS_dehydratase_sf"/>
</dbReference>
<dbReference type="InterPro" id="IPR014030">
    <property type="entry name" value="Ketoacyl_synth_N"/>
</dbReference>
<dbReference type="Gene3D" id="3.10.129.110">
    <property type="entry name" value="Polyketide synthase dehydratase"/>
    <property type="match status" value="1"/>
</dbReference>
<evidence type="ECO:0000256" key="4">
    <source>
        <dbReference type="PROSITE-ProRule" id="PRU01363"/>
    </source>
</evidence>
<evidence type="ECO:0000256" key="2">
    <source>
        <dbReference type="ARBA" id="ARBA00022553"/>
    </source>
</evidence>
<keyword evidence="3" id="KW-0808">Transferase</keyword>